<organism evidence="7 8">
    <name type="scientific">Pseudoalteromonas phage pYD6-A</name>
    <dbReference type="NCBI Taxonomy" id="754052"/>
    <lineage>
        <taxon>Viruses</taxon>
        <taxon>Duplodnaviria</taxon>
        <taxon>Heunggongvirae</taxon>
        <taxon>Uroviricota</taxon>
        <taxon>Caudoviricetes</taxon>
        <taxon>Schitoviridae</taxon>
        <taxon>Fuhrmanvirinae</taxon>
        <taxon>Matsuvirus</taxon>
        <taxon>Matsuvirus pYD6A</taxon>
    </lineage>
</organism>
<dbReference type="PRINTS" id="PR00696">
    <property type="entry name" value="RSOLVASERUVC"/>
</dbReference>
<dbReference type="GO" id="GO:0006310">
    <property type="term" value="P:DNA recombination"/>
    <property type="evidence" value="ECO:0007669"/>
    <property type="project" value="UniProtKB-KW"/>
</dbReference>
<dbReference type="InterPro" id="IPR002176">
    <property type="entry name" value="X-over_junc_endoDNase_RuvC"/>
</dbReference>
<keyword evidence="6" id="KW-0234">DNA repair</keyword>
<proteinExistence type="inferred from homology"/>
<evidence type="ECO:0000256" key="2">
    <source>
        <dbReference type="ARBA" id="ARBA00022763"/>
    </source>
</evidence>
<gene>
    <name evidence="7" type="ORF">PYDG_00077</name>
</gene>
<evidence type="ECO:0000256" key="5">
    <source>
        <dbReference type="ARBA" id="ARBA00023172"/>
    </source>
</evidence>
<sequence length="175" mass="19390">MPILTMGIDQSLSCTGVVLTEKDDNGARTVVYSDSITTEKDPSLSPLADTLVRSKYIADKLLDIEKYWQPDYVALENLSYGSVGNATRNLAILFGVICTTLGLNNPHVVPPTTLKKFATGNGRATKKEMLDAIKREDSVFHQHLTNNVTIKAGRYDLADAFWISKWIENENSKKP</sequence>
<dbReference type="RefSeq" id="YP_007674284.1">
    <property type="nucleotide sequence ID" value="NC_020849.1"/>
</dbReference>
<name>M4SS24_9CAUD</name>
<dbReference type="GeneID" id="15010819"/>
<dbReference type="Gene3D" id="3.30.420.10">
    <property type="entry name" value="Ribonuclease H-like superfamily/Ribonuclease H"/>
    <property type="match status" value="1"/>
</dbReference>
<comment type="similarity">
    <text evidence="1">Belongs to the RuvC family.</text>
</comment>
<dbReference type="EMBL" id="JF974296">
    <property type="protein sequence ID" value="AGH57606.1"/>
    <property type="molecule type" value="Genomic_DNA"/>
</dbReference>
<evidence type="ECO:0000256" key="1">
    <source>
        <dbReference type="ARBA" id="ARBA00009518"/>
    </source>
</evidence>
<keyword evidence="5" id="KW-0233">DNA recombination</keyword>
<keyword evidence="8" id="KW-1185">Reference proteome</keyword>
<evidence type="ECO:0000256" key="3">
    <source>
        <dbReference type="ARBA" id="ARBA00022842"/>
    </source>
</evidence>
<evidence type="ECO:0000313" key="7">
    <source>
        <dbReference type="EMBL" id="AGH57606.1"/>
    </source>
</evidence>
<dbReference type="InterPro" id="IPR036397">
    <property type="entry name" value="RNaseH_sf"/>
</dbReference>
<dbReference type="Proteomes" id="UP000204048">
    <property type="component" value="Segment"/>
</dbReference>
<dbReference type="GO" id="GO:0003677">
    <property type="term" value="F:DNA binding"/>
    <property type="evidence" value="ECO:0007669"/>
    <property type="project" value="UniProtKB-KW"/>
</dbReference>
<keyword evidence="3" id="KW-0460">Magnesium</keyword>
<keyword evidence="4" id="KW-0238">DNA-binding</keyword>
<protein>
    <submittedName>
        <fullName evidence="7">Uncharacterized protein</fullName>
    </submittedName>
</protein>
<evidence type="ECO:0000256" key="6">
    <source>
        <dbReference type="ARBA" id="ARBA00023204"/>
    </source>
</evidence>
<dbReference type="SUPFAM" id="SSF53098">
    <property type="entry name" value="Ribonuclease H-like"/>
    <property type="match status" value="1"/>
</dbReference>
<dbReference type="InterPro" id="IPR012337">
    <property type="entry name" value="RNaseH-like_sf"/>
</dbReference>
<accession>M4SS24</accession>
<evidence type="ECO:0000313" key="8">
    <source>
        <dbReference type="Proteomes" id="UP000204048"/>
    </source>
</evidence>
<dbReference type="OrthoDB" id="9749at10239"/>
<dbReference type="KEGG" id="vg:15010819"/>
<dbReference type="Pfam" id="PF02075">
    <property type="entry name" value="RuvC"/>
    <property type="match status" value="1"/>
</dbReference>
<evidence type="ECO:0000256" key="4">
    <source>
        <dbReference type="ARBA" id="ARBA00023125"/>
    </source>
</evidence>
<keyword evidence="2" id="KW-0227">DNA damage</keyword>
<dbReference type="GO" id="GO:0004520">
    <property type="term" value="F:DNA endonuclease activity"/>
    <property type="evidence" value="ECO:0007669"/>
    <property type="project" value="InterPro"/>
</dbReference>
<dbReference type="GO" id="GO:0006281">
    <property type="term" value="P:DNA repair"/>
    <property type="evidence" value="ECO:0007669"/>
    <property type="project" value="UniProtKB-KW"/>
</dbReference>
<reference evidence="7 8" key="1">
    <citation type="submission" date="2010-11" db="EMBL/GenBank/DDBJ databases">
        <title>The Genome Sequence of Pseudoalteromonas phage pYD6-A.</title>
        <authorList>
            <consortium name="The Broad Institute Genome Sequencing Platform"/>
            <person name="Henn M.R."/>
            <person name="Wolf A."/>
            <person name="Jost G."/>
            <person name="Levin J."/>
            <person name="Malboeuf C."/>
            <person name="Casali M."/>
            <person name="Russ C."/>
            <person name="Lennon N."/>
            <person name="Chapman S.B."/>
            <person name="Erlich R."/>
            <person name="Young S.K."/>
            <person name="Yandava C."/>
            <person name="Zeng Q."/>
            <person name="Alvarado L."/>
            <person name="Anderson S."/>
            <person name="Berlin A."/>
            <person name="Chen Z."/>
            <person name="Freedman E."/>
            <person name="Gellesch M."/>
            <person name="Goldberg J."/>
            <person name="Green L."/>
            <person name="Griggs A."/>
            <person name="Gujja S."/>
            <person name="Heilman E.R."/>
            <person name="Heiman D."/>
            <person name="Hollinger A."/>
            <person name="Howarth C."/>
            <person name="Larson L."/>
            <person name="Mehta T."/>
            <person name="Pearson M."/>
            <person name="Roberts A."/>
            <person name="Ryan E."/>
            <person name="Saif S."/>
            <person name="Shea T."/>
            <person name="Shenoy N."/>
            <person name="Sisk P."/>
            <person name="Stolte C."/>
            <person name="Sykes S."/>
            <person name="White J."/>
            <person name="Haas B."/>
            <person name="Nusbaum C."/>
            <person name="Birren B."/>
        </authorList>
    </citation>
    <scope>NUCLEOTIDE SEQUENCE [LARGE SCALE GENOMIC DNA]</scope>
    <source>
        <strain evidence="8">pYD6-A</strain>
    </source>
</reference>